<reference evidence="9 10" key="1">
    <citation type="submission" date="2022-03" db="EMBL/GenBank/DDBJ databases">
        <authorList>
            <person name="Jo J.-H."/>
            <person name="Im W.-T."/>
        </authorList>
    </citation>
    <scope>NUCLEOTIDE SEQUENCE [LARGE SCALE GENOMIC DNA]</scope>
    <source>
        <strain evidence="9 10">SM33</strain>
    </source>
</reference>
<dbReference type="Pfam" id="PF13354">
    <property type="entry name" value="Beta-lactamase2"/>
    <property type="match status" value="1"/>
</dbReference>
<evidence type="ECO:0000313" key="9">
    <source>
        <dbReference type="EMBL" id="MCH8616379.1"/>
    </source>
</evidence>
<protein>
    <recommendedName>
        <fullName evidence="3 6">Beta-lactamase</fullName>
        <ecNumber evidence="3 6">3.5.2.6</ecNumber>
    </recommendedName>
</protein>
<dbReference type="EC" id="3.5.2.6" evidence="3 6"/>
<dbReference type="InterPro" id="IPR023650">
    <property type="entry name" value="Beta-lactam_class-A_AS"/>
</dbReference>
<evidence type="ECO:0000256" key="5">
    <source>
        <dbReference type="ARBA" id="ARBA00023251"/>
    </source>
</evidence>
<comment type="caution">
    <text evidence="9">The sequence shown here is derived from an EMBL/GenBank/DDBJ whole genome shotgun (WGS) entry which is preliminary data.</text>
</comment>
<evidence type="ECO:0000256" key="2">
    <source>
        <dbReference type="ARBA" id="ARBA00009009"/>
    </source>
</evidence>
<sequence>MRFVAIFLWLFAFALQPATAATSSPNLASLEQQLRAVVGSASSNVGVAALDLTTGETVSINGDVRFPMASTVKVAVAAAYLNQVDHGNRSLDDKISGQTASSLMQRMLIHSDNQATDILIRDLGGPHAVQDWLRFQGFNTIRVDRTIARLLADPRDLWDIRDSSTPMAMVEMLQKLDKGNILKPQSRSYLLDLMGRCATGRNRIRGMLPWGTRVEHKTGTLNGYTSDIGFITLNNGHRIAVAMFARGGADRPQTIATAARAIYDGFTRLFTWPALAPSFGTLAPSTGGQ</sequence>
<dbReference type="Proteomes" id="UP001203058">
    <property type="component" value="Unassembled WGS sequence"/>
</dbReference>
<evidence type="ECO:0000259" key="8">
    <source>
        <dbReference type="Pfam" id="PF13354"/>
    </source>
</evidence>
<dbReference type="InterPro" id="IPR045155">
    <property type="entry name" value="Beta-lactam_cat"/>
</dbReference>
<feature type="domain" description="Beta-lactamase class A catalytic" evidence="8">
    <location>
        <begin position="46"/>
        <end position="244"/>
    </location>
</feature>
<dbReference type="PROSITE" id="PS00146">
    <property type="entry name" value="BETA_LACTAMASE_A"/>
    <property type="match status" value="1"/>
</dbReference>
<dbReference type="EMBL" id="JAKZHW010000001">
    <property type="protein sequence ID" value="MCH8616379.1"/>
    <property type="molecule type" value="Genomic_DNA"/>
</dbReference>
<evidence type="ECO:0000256" key="3">
    <source>
        <dbReference type="ARBA" id="ARBA00012865"/>
    </source>
</evidence>
<gene>
    <name evidence="9" type="ORF">LZ016_09740</name>
</gene>
<dbReference type="SUPFAM" id="SSF56601">
    <property type="entry name" value="beta-lactamase/transpeptidase-like"/>
    <property type="match status" value="1"/>
</dbReference>
<accession>A0ABS9VN21</accession>
<keyword evidence="10" id="KW-1185">Reference proteome</keyword>
<dbReference type="InterPro" id="IPR000871">
    <property type="entry name" value="Beta-lactam_class-A"/>
</dbReference>
<dbReference type="GO" id="GO:0016787">
    <property type="term" value="F:hydrolase activity"/>
    <property type="evidence" value="ECO:0007669"/>
    <property type="project" value="UniProtKB-KW"/>
</dbReference>
<name>A0ABS9VN21_9SPHN</name>
<evidence type="ECO:0000256" key="7">
    <source>
        <dbReference type="SAM" id="SignalP"/>
    </source>
</evidence>
<comment type="similarity">
    <text evidence="2 6">Belongs to the class-A beta-lactamase family.</text>
</comment>
<evidence type="ECO:0000256" key="4">
    <source>
        <dbReference type="ARBA" id="ARBA00022801"/>
    </source>
</evidence>
<dbReference type="InterPro" id="IPR012338">
    <property type="entry name" value="Beta-lactam/transpept-like"/>
</dbReference>
<dbReference type="PRINTS" id="PR00118">
    <property type="entry name" value="BLACTAMASEA"/>
</dbReference>
<dbReference type="PANTHER" id="PTHR35333:SF3">
    <property type="entry name" value="BETA-LACTAMASE-TYPE TRANSPEPTIDASE FOLD CONTAINING PROTEIN"/>
    <property type="match status" value="1"/>
</dbReference>
<evidence type="ECO:0000256" key="1">
    <source>
        <dbReference type="ARBA" id="ARBA00001526"/>
    </source>
</evidence>
<keyword evidence="5 6" id="KW-0046">Antibiotic resistance</keyword>
<feature type="signal peptide" evidence="7">
    <location>
        <begin position="1"/>
        <end position="20"/>
    </location>
</feature>
<evidence type="ECO:0000256" key="6">
    <source>
        <dbReference type="RuleBase" id="RU361140"/>
    </source>
</evidence>
<organism evidence="9 10">
    <name type="scientific">Sphingomonas telluris</name>
    <dbReference type="NCBI Taxonomy" id="2907998"/>
    <lineage>
        <taxon>Bacteria</taxon>
        <taxon>Pseudomonadati</taxon>
        <taxon>Pseudomonadota</taxon>
        <taxon>Alphaproteobacteria</taxon>
        <taxon>Sphingomonadales</taxon>
        <taxon>Sphingomonadaceae</taxon>
        <taxon>Sphingomonas</taxon>
    </lineage>
</organism>
<feature type="chain" id="PRO_5045838117" description="Beta-lactamase" evidence="7">
    <location>
        <begin position="21"/>
        <end position="289"/>
    </location>
</feature>
<keyword evidence="7" id="KW-0732">Signal</keyword>
<evidence type="ECO:0000313" key="10">
    <source>
        <dbReference type="Proteomes" id="UP001203058"/>
    </source>
</evidence>
<dbReference type="PANTHER" id="PTHR35333">
    <property type="entry name" value="BETA-LACTAMASE"/>
    <property type="match status" value="1"/>
</dbReference>
<dbReference type="Gene3D" id="3.40.710.10">
    <property type="entry name" value="DD-peptidase/beta-lactamase superfamily"/>
    <property type="match status" value="1"/>
</dbReference>
<proteinExistence type="inferred from homology"/>
<keyword evidence="4 6" id="KW-0378">Hydrolase</keyword>
<comment type="catalytic activity">
    <reaction evidence="1 6">
        <text>a beta-lactam + H2O = a substituted beta-amino acid</text>
        <dbReference type="Rhea" id="RHEA:20401"/>
        <dbReference type="ChEBI" id="CHEBI:15377"/>
        <dbReference type="ChEBI" id="CHEBI:35627"/>
        <dbReference type="ChEBI" id="CHEBI:140347"/>
        <dbReference type="EC" id="3.5.2.6"/>
    </reaction>
</comment>
<dbReference type="RefSeq" id="WP_241447181.1">
    <property type="nucleotide sequence ID" value="NZ_JAKZHW010000001.1"/>
</dbReference>